<name>A0A1H4EGX8_9BACT</name>
<dbReference type="EMBL" id="FNRL01000018">
    <property type="protein sequence ID" value="SEA84334.1"/>
    <property type="molecule type" value="Genomic_DNA"/>
</dbReference>
<gene>
    <name evidence="2" type="ORF">SAMN05660909_03733</name>
</gene>
<dbReference type="PROSITE" id="PS51257">
    <property type="entry name" value="PROKAR_LIPOPROTEIN"/>
    <property type="match status" value="1"/>
</dbReference>
<evidence type="ECO:0000313" key="2">
    <source>
        <dbReference type="EMBL" id="SEA84334.1"/>
    </source>
</evidence>
<organism evidence="2 3">
    <name type="scientific">Chitinophaga terrae</name>
    <name type="common">ex Kim and Jung 2007</name>
    <dbReference type="NCBI Taxonomy" id="408074"/>
    <lineage>
        <taxon>Bacteria</taxon>
        <taxon>Pseudomonadati</taxon>
        <taxon>Bacteroidota</taxon>
        <taxon>Chitinophagia</taxon>
        <taxon>Chitinophagales</taxon>
        <taxon>Chitinophagaceae</taxon>
        <taxon>Chitinophaga</taxon>
    </lineage>
</organism>
<feature type="signal peptide" evidence="1">
    <location>
        <begin position="1"/>
        <end position="20"/>
    </location>
</feature>
<evidence type="ECO:0000313" key="3">
    <source>
        <dbReference type="Proteomes" id="UP000199656"/>
    </source>
</evidence>
<dbReference type="STRING" id="408074.SAMN05660909_03733"/>
<dbReference type="Proteomes" id="UP000199656">
    <property type="component" value="Unassembled WGS sequence"/>
</dbReference>
<evidence type="ECO:0000256" key="1">
    <source>
        <dbReference type="SAM" id="SignalP"/>
    </source>
</evidence>
<dbReference type="OrthoDB" id="680981at2"/>
<reference evidence="3" key="1">
    <citation type="submission" date="2016-10" db="EMBL/GenBank/DDBJ databases">
        <authorList>
            <person name="Varghese N."/>
            <person name="Submissions S."/>
        </authorList>
    </citation>
    <scope>NUCLEOTIDE SEQUENCE [LARGE SCALE GENOMIC DNA]</scope>
    <source>
        <strain evidence="3">DSM 23920</strain>
    </source>
</reference>
<feature type="chain" id="PRO_5011479335" evidence="1">
    <location>
        <begin position="21"/>
        <end position="208"/>
    </location>
</feature>
<dbReference type="AlphaFoldDB" id="A0A1H4EGX8"/>
<accession>A0A1H4EGX8</accession>
<sequence length="208" mass="22969">MLLRKKILFLQGLLVMSIGAALLGSCGDIRPQTPGGKELPDRPTFPEDHMPILGKETNGQTELSNFAISYLDIPVSGNDEPFVVVQLPTLHHDTLANELLYKYQLLSGTLISQWAKKHTGVVLDLSTTKEGLQKTDFRLAINDAAFPLVLIWDKAAADRADIYANVIKKLPGIVVSEEVITPPSLFEILPADKDKRPMLQNALPETRF</sequence>
<keyword evidence="3" id="KW-1185">Reference proteome</keyword>
<protein>
    <submittedName>
        <fullName evidence="2">Uncharacterized protein</fullName>
    </submittedName>
</protein>
<keyword evidence="1" id="KW-0732">Signal</keyword>
<proteinExistence type="predicted"/>
<dbReference type="RefSeq" id="WP_089763439.1">
    <property type="nucleotide sequence ID" value="NZ_BKAT01000031.1"/>
</dbReference>